<dbReference type="EMBL" id="JACIDX010000001">
    <property type="protein sequence ID" value="MBB3953458.1"/>
    <property type="molecule type" value="Genomic_DNA"/>
</dbReference>
<proteinExistence type="predicted"/>
<evidence type="ECO:0000313" key="1">
    <source>
        <dbReference type="EMBL" id="MBB3953458.1"/>
    </source>
</evidence>
<accession>A0A7W6G4Q1</accession>
<dbReference type="AlphaFoldDB" id="A0A7W6G4Q1"/>
<name>A0A7W6G4Q1_9SPHN</name>
<keyword evidence="2" id="KW-1185">Reference proteome</keyword>
<sequence length="139" mass="15922">MRHTLTFFSDAFPMIPDPTPEGEEPWEDIDEVNPGLFGRRLADFVVRGLCAAGIAADEPGVEDYGWWVNLPGWGHRSFLVCTGGWGEPGQFHITFYPAKPKVWCWWRFVDARPCNEQMTQAVEKLMRESGLVRDMTWSD</sequence>
<evidence type="ECO:0000313" key="2">
    <source>
        <dbReference type="Proteomes" id="UP000548867"/>
    </source>
</evidence>
<dbReference type="Proteomes" id="UP000548867">
    <property type="component" value="Unassembled WGS sequence"/>
</dbReference>
<organism evidence="1 2">
    <name type="scientific">Novosphingobium sediminicola</name>
    <dbReference type="NCBI Taxonomy" id="563162"/>
    <lineage>
        <taxon>Bacteria</taxon>
        <taxon>Pseudomonadati</taxon>
        <taxon>Pseudomonadota</taxon>
        <taxon>Alphaproteobacteria</taxon>
        <taxon>Sphingomonadales</taxon>
        <taxon>Sphingomonadaceae</taxon>
        <taxon>Novosphingobium</taxon>
    </lineage>
</organism>
<gene>
    <name evidence="1" type="ORF">GGR38_000370</name>
</gene>
<protein>
    <submittedName>
        <fullName evidence="1">Uncharacterized protein</fullName>
    </submittedName>
</protein>
<dbReference type="RefSeq" id="WP_183622090.1">
    <property type="nucleotide sequence ID" value="NZ_JACIDX010000001.1"/>
</dbReference>
<reference evidence="1 2" key="1">
    <citation type="submission" date="2020-08" db="EMBL/GenBank/DDBJ databases">
        <title>Genomic Encyclopedia of Type Strains, Phase IV (KMG-IV): sequencing the most valuable type-strain genomes for metagenomic binning, comparative biology and taxonomic classification.</title>
        <authorList>
            <person name="Goeker M."/>
        </authorList>
    </citation>
    <scope>NUCLEOTIDE SEQUENCE [LARGE SCALE GENOMIC DNA]</scope>
    <source>
        <strain evidence="1 2">DSM 27057</strain>
    </source>
</reference>
<comment type="caution">
    <text evidence="1">The sequence shown here is derived from an EMBL/GenBank/DDBJ whole genome shotgun (WGS) entry which is preliminary data.</text>
</comment>